<evidence type="ECO:0000313" key="2">
    <source>
        <dbReference type="EMBL" id="CAD7280693.1"/>
    </source>
</evidence>
<feature type="region of interest" description="Disordered" evidence="1">
    <location>
        <begin position="107"/>
        <end position="141"/>
    </location>
</feature>
<gene>
    <name evidence="2" type="ORF">NMOB1V02_LOCUS8350</name>
</gene>
<dbReference type="Proteomes" id="UP000678499">
    <property type="component" value="Unassembled WGS sequence"/>
</dbReference>
<feature type="compositionally biased region" description="Polar residues" evidence="1">
    <location>
        <begin position="120"/>
        <end position="141"/>
    </location>
</feature>
<dbReference type="EMBL" id="CAJPEX010002327">
    <property type="protein sequence ID" value="CAG0920845.1"/>
    <property type="molecule type" value="Genomic_DNA"/>
</dbReference>
<organism evidence="2">
    <name type="scientific">Notodromas monacha</name>
    <dbReference type="NCBI Taxonomy" id="399045"/>
    <lineage>
        <taxon>Eukaryota</taxon>
        <taxon>Metazoa</taxon>
        <taxon>Ecdysozoa</taxon>
        <taxon>Arthropoda</taxon>
        <taxon>Crustacea</taxon>
        <taxon>Oligostraca</taxon>
        <taxon>Ostracoda</taxon>
        <taxon>Podocopa</taxon>
        <taxon>Podocopida</taxon>
        <taxon>Cypridocopina</taxon>
        <taxon>Cypridoidea</taxon>
        <taxon>Cyprididae</taxon>
        <taxon>Notodromas</taxon>
    </lineage>
</organism>
<name>A0A7R9BUC4_9CRUS</name>
<evidence type="ECO:0000256" key="1">
    <source>
        <dbReference type="SAM" id="MobiDB-lite"/>
    </source>
</evidence>
<dbReference type="AlphaFoldDB" id="A0A7R9BUC4"/>
<protein>
    <submittedName>
        <fullName evidence="2">Uncharacterized protein</fullName>
    </submittedName>
</protein>
<feature type="region of interest" description="Disordered" evidence="1">
    <location>
        <begin position="419"/>
        <end position="466"/>
    </location>
</feature>
<sequence>MSSRKFKQSVYNDIGAIKVMECSFVNAKYLFTCFRAAIMEKEMSIRQQDPTRIAKFDEIVEAADKIVEKCFSENEANQAAGREEGPSSFHDLKAFVLQVMESYKCPSPDVTSEGPDIDQNAPQESLVQATENSPSTGIHSPSRVLLSNQEAAEAGSDEDYESTSEIQLSKYKLMKPSQSLFLIDGNNFVAEEIVPFLNELEKLKDALPPPQRAQMKKLRTVINRHTCGSFENIFKYLPNKKMKGISEEEQKQGIQRAKKIYRQVYEAHNAQSMELYIKLFKGEGADVFYKEDDWDMKEAITSPLRRNLFGLKPLKSDFHEKRTEAMFNYMESVYEFARRGILDEDASQNIPTFPTVKKKIVDHFKRRMMHLTDLENNSVLARIGASVKWFRSVWAPNSRSKNRMFPRITAADFGKTFQTSRKRKRCAEHDDDVPDSDDDDDNDNDDDGDDHSDDADYDEDDDDDDVVACNDAEGKYKLDAKHSIVPGSLRFLSPGKESERRPDEWHQYRLSPDSVDRHQKTGKAIKRFHRGGTTPLDNILDFSPITNMPLEEMHLCDGGAIPTTLRLLFDVKPKKEFSKKRAVNKKTILLNGNKKRAFPFQ</sequence>
<evidence type="ECO:0000313" key="3">
    <source>
        <dbReference type="Proteomes" id="UP000678499"/>
    </source>
</evidence>
<dbReference type="EMBL" id="OA884364">
    <property type="protein sequence ID" value="CAD7280693.1"/>
    <property type="molecule type" value="Genomic_DNA"/>
</dbReference>
<keyword evidence="3" id="KW-1185">Reference proteome</keyword>
<accession>A0A7R9BUC4</accession>
<dbReference type="Gene3D" id="3.30.70.2850">
    <property type="match status" value="1"/>
</dbReference>
<proteinExistence type="predicted"/>
<dbReference type="InterPro" id="IPR016024">
    <property type="entry name" value="ARM-type_fold"/>
</dbReference>
<reference evidence="2" key="1">
    <citation type="submission" date="2020-11" db="EMBL/GenBank/DDBJ databases">
        <authorList>
            <person name="Tran Van P."/>
        </authorList>
    </citation>
    <scope>NUCLEOTIDE SEQUENCE</scope>
</reference>
<dbReference type="SUPFAM" id="SSF48371">
    <property type="entry name" value="ARM repeat"/>
    <property type="match status" value="1"/>
</dbReference>
<feature type="compositionally biased region" description="Acidic residues" evidence="1">
    <location>
        <begin position="429"/>
        <end position="466"/>
    </location>
</feature>